<keyword evidence="1" id="KW-1133">Transmembrane helix</keyword>
<keyword evidence="1" id="KW-0812">Transmembrane</keyword>
<name>A0A6M3Y404_9ZZZZ</name>
<dbReference type="EMBL" id="MT145190">
    <property type="protein sequence ID" value="QJI04813.1"/>
    <property type="molecule type" value="Genomic_DNA"/>
</dbReference>
<reference evidence="2" key="1">
    <citation type="submission" date="2020-03" db="EMBL/GenBank/DDBJ databases">
        <title>The deep terrestrial virosphere.</title>
        <authorList>
            <person name="Holmfeldt K."/>
            <person name="Nilsson E."/>
            <person name="Simone D."/>
            <person name="Lopez-Fernandez M."/>
            <person name="Wu X."/>
            <person name="de Brujin I."/>
            <person name="Lundin D."/>
            <person name="Andersson A."/>
            <person name="Bertilsson S."/>
            <person name="Dopson M."/>
        </authorList>
    </citation>
    <scope>NUCLEOTIDE SEQUENCE</scope>
    <source>
        <strain evidence="2">MM415A00115</strain>
    </source>
</reference>
<dbReference type="AlphaFoldDB" id="A0A6M3Y404"/>
<sequence length="90" mass="10688">MSHSWIPYIIWIAVIAIIFWFLWVFVVPQVLSEAKTLDPLEQVEFIEYVEVPDPLCLSRVEELERQLGIEEEQNMIEFKRAQVEVKARVL</sequence>
<evidence type="ECO:0000256" key="1">
    <source>
        <dbReference type="SAM" id="Phobius"/>
    </source>
</evidence>
<accession>A0A6M3Y404</accession>
<evidence type="ECO:0000313" key="2">
    <source>
        <dbReference type="EMBL" id="QJI04813.1"/>
    </source>
</evidence>
<proteinExistence type="predicted"/>
<feature type="transmembrane region" description="Helical" evidence="1">
    <location>
        <begin position="6"/>
        <end position="27"/>
    </location>
</feature>
<organism evidence="2">
    <name type="scientific">viral metagenome</name>
    <dbReference type="NCBI Taxonomy" id="1070528"/>
    <lineage>
        <taxon>unclassified sequences</taxon>
        <taxon>metagenomes</taxon>
        <taxon>organismal metagenomes</taxon>
    </lineage>
</organism>
<keyword evidence="1" id="KW-0472">Membrane</keyword>
<protein>
    <submittedName>
        <fullName evidence="2">Uncharacterized protein</fullName>
    </submittedName>
</protein>
<gene>
    <name evidence="2" type="ORF">MM415A00115_0048</name>
</gene>